<evidence type="ECO:0000313" key="4">
    <source>
        <dbReference type="Proteomes" id="UP000195141"/>
    </source>
</evidence>
<dbReference type="EMBL" id="CP147247">
    <property type="protein sequence ID" value="WYJ88819.1"/>
    <property type="molecule type" value="Genomic_DNA"/>
</dbReference>
<keyword evidence="1" id="KW-0732">Signal</keyword>
<evidence type="ECO:0008006" key="5">
    <source>
        <dbReference type="Google" id="ProtNLM"/>
    </source>
</evidence>
<reference evidence="3" key="3">
    <citation type="submission" date="2024-03" db="EMBL/GenBank/DDBJ databases">
        <title>The Genome Sequence of Enterococcus sp. DIV0242b.</title>
        <authorList>
            <consortium name="The Broad Institute Genomics Platform"/>
            <consortium name="The Broad Institute Microbial Omics Core"/>
            <consortium name="The Broad Institute Genomic Center for Infectious Diseases"/>
            <person name="Earl A."/>
            <person name="Manson A."/>
            <person name="Gilmore M."/>
            <person name="Schwartman J."/>
            <person name="Shea T."/>
            <person name="Abouelleil A."/>
            <person name="Cao P."/>
            <person name="Chapman S."/>
            <person name="Cusick C."/>
            <person name="Young S."/>
            <person name="Neafsey D."/>
            <person name="Nusbaum C."/>
            <person name="Birren B."/>
        </authorList>
    </citation>
    <scope>NUCLEOTIDE SEQUENCE</scope>
    <source>
        <strain evidence="3">9E7_DIV0242</strain>
    </source>
</reference>
<organism evidence="2">
    <name type="scientific">Candidatus Enterococcus clewellii</name>
    <dbReference type="NCBI Taxonomy" id="1834193"/>
    <lineage>
        <taxon>Bacteria</taxon>
        <taxon>Bacillati</taxon>
        <taxon>Bacillota</taxon>
        <taxon>Bacilli</taxon>
        <taxon>Lactobacillales</taxon>
        <taxon>Enterococcaceae</taxon>
        <taxon>Enterococcus</taxon>
    </lineage>
</organism>
<reference evidence="3" key="2">
    <citation type="submission" date="2017-05" db="EMBL/GenBank/DDBJ databases">
        <authorList>
            <consortium name="The Broad Institute Genomics Platform"/>
            <consortium name="The Broad Institute Genomic Center for Infectious Diseases"/>
            <person name="Earl A."/>
            <person name="Manson A."/>
            <person name="Schwartman J."/>
            <person name="Gilmore M."/>
            <person name="Abouelleil A."/>
            <person name="Cao P."/>
            <person name="Chapman S."/>
            <person name="Cusick C."/>
            <person name="Shea T."/>
            <person name="Young S."/>
            <person name="Neafsey D."/>
            <person name="Nusbaum C."/>
            <person name="Birren B."/>
        </authorList>
    </citation>
    <scope>NUCLEOTIDE SEQUENCE</scope>
    <source>
        <strain evidence="3">9E7_DIV0242</strain>
    </source>
</reference>
<sequence>MKQFIVCVTLLLLLSGCSNFDTTENKETPVTASTSHHIEPDTGVEFEFVPDKQLLKIANNSKKLVTINRSETAFFKKEGTNWIGEVGGRGAIFMTQNLLPGETSEDMFQVPFDTGTIKGVFSYSIDQEEYTKEIVFEK</sequence>
<proteinExistence type="predicted"/>
<evidence type="ECO:0000256" key="1">
    <source>
        <dbReference type="SAM" id="SignalP"/>
    </source>
</evidence>
<feature type="chain" id="PRO_5044064329" description="DUF4352 domain-containing protein" evidence="1">
    <location>
        <begin position="21"/>
        <end position="138"/>
    </location>
</feature>
<dbReference type="RefSeq" id="WP_086347706.1">
    <property type="nucleotide sequence ID" value="NZ_CP147247.1"/>
</dbReference>
<dbReference type="AlphaFoldDB" id="A0A242KCH1"/>
<evidence type="ECO:0000313" key="2">
    <source>
        <dbReference type="EMBL" id="OTP18757.1"/>
    </source>
</evidence>
<feature type="signal peptide" evidence="1">
    <location>
        <begin position="1"/>
        <end position="20"/>
    </location>
</feature>
<dbReference type="Proteomes" id="UP000195141">
    <property type="component" value="Chromosome"/>
</dbReference>
<dbReference type="EMBL" id="NGMM01000001">
    <property type="protein sequence ID" value="OTP18757.1"/>
    <property type="molecule type" value="Genomic_DNA"/>
</dbReference>
<dbReference type="PROSITE" id="PS51257">
    <property type="entry name" value="PROKAR_LIPOPROTEIN"/>
    <property type="match status" value="1"/>
</dbReference>
<keyword evidence="4" id="KW-1185">Reference proteome</keyword>
<reference evidence="2" key="1">
    <citation type="submission" date="2017-05" db="EMBL/GenBank/DDBJ databases">
        <title>The Genome Sequence of Enterococcus sp. 9E7_DIV0242.</title>
        <authorList>
            <consortium name="The Broad Institute Genomics Platform"/>
            <consortium name="The Broad Institute Genomic Center for Infectious Diseases"/>
            <person name="Earl A."/>
            <person name="Manson A."/>
            <person name="Schwartman J."/>
            <person name="Gilmore M."/>
            <person name="Abouelleil A."/>
            <person name="Cao P."/>
            <person name="Chapman S."/>
            <person name="Cusick C."/>
            <person name="Shea T."/>
            <person name="Young S."/>
            <person name="Neafsey D."/>
            <person name="Nusbaum C."/>
            <person name="Birren B."/>
        </authorList>
    </citation>
    <scope>NUCLEOTIDE SEQUENCE [LARGE SCALE GENOMIC DNA]</scope>
    <source>
        <strain evidence="2">9E7_DIV0242</strain>
    </source>
</reference>
<protein>
    <recommendedName>
        <fullName evidence="5">DUF4352 domain-containing protein</fullName>
    </recommendedName>
</protein>
<gene>
    <name evidence="3" type="ORF">A5888_000538</name>
    <name evidence="2" type="ORF">A5888_000571</name>
</gene>
<evidence type="ECO:0000313" key="3">
    <source>
        <dbReference type="EMBL" id="WYJ88819.1"/>
    </source>
</evidence>
<accession>A0A242KCH1</accession>
<name>A0A242KCH1_9ENTE</name>